<dbReference type="InterPro" id="IPR017850">
    <property type="entry name" value="Alkaline_phosphatase_core_sf"/>
</dbReference>
<protein>
    <recommendedName>
        <fullName evidence="2">Sulfatase N-terminal domain-containing protein</fullName>
    </recommendedName>
</protein>
<dbReference type="OrthoDB" id="103349at2759"/>
<dbReference type="SUPFAM" id="SSF53649">
    <property type="entry name" value="Alkaline phosphatase-like"/>
    <property type="match status" value="1"/>
</dbReference>
<dbReference type="Proteomes" id="UP000664203">
    <property type="component" value="Unassembled WGS sequence"/>
</dbReference>
<gene>
    <name evidence="3" type="ORF">ALECFALPRED_007858</name>
</gene>
<dbReference type="Gene3D" id="3.40.720.10">
    <property type="entry name" value="Alkaline Phosphatase, subunit A"/>
    <property type="match status" value="1"/>
</dbReference>
<keyword evidence="4" id="KW-1185">Reference proteome</keyword>
<evidence type="ECO:0000313" key="3">
    <source>
        <dbReference type="EMBL" id="CAF9938825.1"/>
    </source>
</evidence>
<dbReference type="AlphaFoldDB" id="A0A8H3PET9"/>
<proteinExistence type="inferred from homology"/>
<reference evidence="3" key="1">
    <citation type="submission" date="2021-03" db="EMBL/GenBank/DDBJ databases">
        <authorList>
            <person name="Tagirdzhanova G."/>
        </authorList>
    </citation>
    <scope>NUCLEOTIDE SEQUENCE</scope>
</reference>
<comment type="caution">
    <text evidence="3">The sequence shown here is derived from an EMBL/GenBank/DDBJ whole genome shotgun (WGS) entry which is preliminary data.</text>
</comment>
<dbReference type="PANTHER" id="PTHR42693:SF46">
    <property type="entry name" value="PUTATIVE (AFU_ORTHOLOGUE AFUA_5G12940)-RELATED"/>
    <property type="match status" value="1"/>
</dbReference>
<dbReference type="InterPro" id="IPR050738">
    <property type="entry name" value="Sulfatase"/>
</dbReference>
<dbReference type="PANTHER" id="PTHR42693">
    <property type="entry name" value="ARYLSULFATASE FAMILY MEMBER"/>
    <property type="match status" value="1"/>
</dbReference>
<name>A0A8H3PET9_9LECA</name>
<accession>A0A8H3PET9</accession>
<dbReference type="Pfam" id="PF00884">
    <property type="entry name" value="Sulfatase"/>
    <property type="match status" value="1"/>
</dbReference>
<dbReference type="Gene3D" id="3.30.1120.10">
    <property type="match status" value="1"/>
</dbReference>
<feature type="domain" description="Sulfatase N-terminal" evidence="2">
    <location>
        <begin position="14"/>
        <end position="85"/>
    </location>
</feature>
<dbReference type="GO" id="GO:0004065">
    <property type="term" value="F:arylsulfatase activity"/>
    <property type="evidence" value="ECO:0007669"/>
    <property type="project" value="TreeGrafter"/>
</dbReference>
<organism evidence="3 4">
    <name type="scientific">Alectoria fallacina</name>
    <dbReference type="NCBI Taxonomy" id="1903189"/>
    <lineage>
        <taxon>Eukaryota</taxon>
        <taxon>Fungi</taxon>
        <taxon>Dikarya</taxon>
        <taxon>Ascomycota</taxon>
        <taxon>Pezizomycotina</taxon>
        <taxon>Lecanoromycetes</taxon>
        <taxon>OSLEUM clade</taxon>
        <taxon>Lecanoromycetidae</taxon>
        <taxon>Lecanorales</taxon>
        <taxon>Lecanorineae</taxon>
        <taxon>Parmeliaceae</taxon>
        <taxon>Alectoria</taxon>
    </lineage>
</organism>
<evidence type="ECO:0000313" key="4">
    <source>
        <dbReference type="Proteomes" id="UP000664203"/>
    </source>
</evidence>
<sequence>MLTDVLHMEDDHYVKEPSEDWCSSNGHGDRMLQHLLQYLKEWKERGDDRPFFASYPFSAPHWPLQAPKEYIDHYRSVHDDGPEALCQKRLADYVKLGMFHADTKPYPVVADEVSGWEEMMEQERECRAEQWRRMQSDNGAEGAAYEALPMVKGPLMQRFGQYHNNGMRNFQGHELVPMRGKRMSRWVRGQEERVHERDHVHGWELCDREAIRKGNWKADLVPKPKGRESWQLYELSKDTGEIEDLAEK</sequence>
<evidence type="ECO:0000259" key="2">
    <source>
        <dbReference type="Pfam" id="PF00884"/>
    </source>
</evidence>
<evidence type="ECO:0000256" key="1">
    <source>
        <dbReference type="ARBA" id="ARBA00008779"/>
    </source>
</evidence>
<dbReference type="EMBL" id="CAJPDR010000528">
    <property type="protein sequence ID" value="CAF9938825.1"/>
    <property type="molecule type" value="Genomic_DNA"/>
</dbReference>
<dbReference type="InterPro" id="IPR000917">
    <property type="entry name" value="Sulfatase_N"/>
</dbReference>
<comment type="similarity">
    <text evidence="1">Belongs to the sulfatase family.</text>
</comment>